<sequence length="142" mass="15741">MVFEIDLFTSSPAIRVVLEKFKGVVREMPDNTLSYDEAERVAWIMGVENLTLAWNFAYLLLDLVGYTKGEGWEIHERFFRNKVAGSKVLEYGDEPGEIKKPSTVPTTYGSSLNEGSIGVPYAPATYGTKLSPDGDEISPPES</sequence>
<name>A0A9P8I744_9PEZI</name>
<reference evidence="1" key="1">
    <citation type="submission" date="2021-03" db="EMBL/GenBank/DDBJ databases">
        <title>Comparative genomics and phylogenomic investigation of the class Geoglossomycetes provide insights into ecological specialization and systematics.</title>
        <authorList>
            <person name="Melie T."/>
            <person name="Pirro S."/>
            <person name="Miller A.N."/>
            <person name="Quandt A."/>
        </authorList>
    </citation>
    <scope>NUCLEOTIDE SEQUENCE</scope>
    <source>
        <strain evidence="1">GBOQ0MN5Z8</strain>
    </source>
</reference>
<accession>A0A9P8I744</accession>
<gene>
    <name evidence="1" type="ORF">FGG08_003728</name>
</gene>
<evidence type="ECO:0000313" key="2">
    <source>
        <dbReference type="Proteomes" id="UP000698800"/>
    </source>
</evidence>
<organism evidence="1 2">
    <name type="scientific">Glutinoglossum americanum</name>
    <dbReference type="NCBI Taxonomy" id="1670608"/>
    <lineage>
        <taxon>Eukaryota</taxon>
        <taxon>Fungi</taxon>
        <taxon>Dikarya</taxon>
        <taxon>Ascomycota</taxon>
        <taxon>Pezizomycotina</taxon>
        <taxon>Geoglossomycetes</taxon>
        <taxon>Geoglossales</taxon>
        <taxon>Geoglossaceae</taxon>
        <taxon>Glutinoglossum</taxon>
    </lineage>
</organism>
<keyword evidence="2" id="KW-1185">Reference proteome</keyword>
<dbReference type="EMBL" id="JAGHQL010000067">
    <property type="protein sequence ID" value="KAH0541844.1"/>
    <property type="molecule type" value="Genomic_DNA"/>
</dbReference>
<protein>
    <submittedName>
        <fullName evidence="1">Uncharacterized protein</fullName>
    </submittedName>
</protein>
<dbReference type="Proteomes" id="UP000698800">
    <property type="component" value="Unassembled WGS sequence"/>
</dbReference>
<evidence type="ECO:0000313" key="1">
    <source>
        <dbReference type="EMBL" id="KAH0541844.1"/>
    </source>
</evidence>
<comment type="caution">
    <text evidence="1">The sequence shown here is derived from an EMBL/GenBank/DDBJ whole genome shotgun (WGS) entry which is preliminary data.</text>
</comment>
<proteinExistence type="predicted"/>
<dbReference type="AlphaFoldDB" id="A0A9P8I744"/>